<dbReference type="InterPro" id="IPR002885">
    <property type="entry name" value="PPR_rpt"/>
</dbReference>
<dbReference type="FunFam" id="1.25.40.10:FF:000242">
    <property type="entry name" value="Pentatricopeptide repeat-containing protein"/>
    <property type="match status" value="1"/>
</dbReference>
<evidence type="ECO:0000313" key="4">
    <source>
        <dbReference type="Proteomes" id="UP000825935"/>
    </source>
</evidence>
<feature type="repeat" description="PPR" evidence="2">
    <location>
        <begin position="229"/>
        <end position="263"/>
    </location>
</feature>
<dbReference type="EMBL" id="CM035413">
    <property type="protein sequence ID" value="KAH7431272.1"/>
    <property type="molecule type" value="Genomic_DNA"/>
</dbReference>
<dbReference type="GO" id="GO:0009451">
    <property type="term" value="P:RNA modification"/>
    <property type="evidence" value="ECO:0007669"/>
    <property type="project" value="InterPro"/>
</dbReference>
<keyword evidence="4" id="KW-1185">Reference proteome</keyword>
<dbReference type="InterPro" id="IPR011990">
    <property type="entry name" value="TPR-like_helical_dom_sf"/>
</dbReference>
<dbReference type="Pfam" id="PF01535">
    <property type="entry name" value="PPR"/>
    <property type="match status" value="2"/>
</dbReference>
<name>A0A8T2U7D1_CERRI</name>
<gene>
    <name evidence="3" type="ORF">KP509_08G040300</name>
</gene>
<dbReference type="Pfam" id="PF13041">
    <property type="entry name" value="PPR_2"/>
    <property type="match status" value="2"/>
</dbReference>
<dbReference type="OMA" id="HIAVWGA"/>
<feature type="repeat" description="PPR" evidence="2">
    <location>
        <begin position="127"/>
        <end position="161"/>
    </location>
</feature>
<feature type="repeat" description="PPR" evidence="2">
    <location>
        <begin position="162"/>
        <end position="196"/>
    </location>
</feature>
<evidence type="ECO:0008006" key="5">
    <source>
        <dbReference type="Google" id="ProtNLM"/>
    </source>
</evidence>
<dbReference type="Gene3D" id="1.25.40.10">
    <property type="entry name" value="Tetratricopeptide repeat domain"/>
    <property type="match status" value="3"/>
</dbReference>
<dbReference type="NCBIfam" id="TIGR00756">
    <property type="entry name" value="PPR"/>
    <property type="match status" value="3"/>
</dbReference>
<dbReference type="AlphaFoldDB" id="A0A8T2U7D1"/>
<dbReference type="InterPro" id="IPR046960">
    <property type="entry name" value="PPR_At4g14850-like_plant"/>
</dbReference>
<dbReference type="FunFam" id="1.25.40.10:FF:000031">
    <property type="entry name" value="Pentatricopeptide repeat-containing protein mitochondrial"/>
    <property type="match status" value="1"/>
</dbReference>
<dbReference type="PANTHER" id="PTHR47926">
    <property type="entry name" value="PENTATRICOPEPTIDE REPEAT-CONTAINING PROTEIN"/>
    <property type="match status" value="1"/>
</dbReference>
<dbReference type="PROSITE" id="PS51375">
    <property type="entry name" value="PPR"/>
    <property type="match status" value="3"/>
</dbReference>
<proteinExistence type="predicted"/>
<comment type="caution">
    <text evidence="3">The sequence shown here is derived from an EMBL/GenBank/DDBJ whole genome shotgun (WGS) entry which is preliminary data.</text>
</comment>
<sequence length="419" mass="46153">MGDKPHRATVESPGEKPNPVQLQQLPIDLIITGHLFSLQNTYVQTNILQKWEHHEGIRPNAVTYACILKAYAALGALNEGKKINDVVKNQGLLQNNVELGTALVDMYAKCGALSKAKCVFDSLLHRDVVCWNALIVGYMHDGEGEWALDCFKRMKHDGITPNATTYACMLKACASIGACDEGQKIHDEIERQGLLEVDIMVGNALVDMYAKCGKLSKAQEVLHQLPFRDVVSWNALIIGFAQGGLGEQALSCFEKMQSESISPGAVSFLCILNVCSHLGLVDKGYEYFVNMTTKYGIIPNSEWFTCIIDLFGRAGHLEKAVQLIQEMPVFDPSANRIALLSAGHKWGDIKVGRLAYEQAAQVDKMHGPTVLLMANMYSSAEGGVLGMQEQLIAIHVMKKKESEESGHTSICQGHFIRIY</sequence>
<evidence type="ECO:0000313" key="3">
    <source>
        <dbReference type="EMBL" id="KAH7431272.1"/>
    </source>
</evidence>
<dbReference type="Proteomes" id="UP000825935">
    <property type="component" value="Chromosome 8"/>
</dbReference>
<dbReference type="OrthoDB" id="185373at2759"/>
<accession>A0A8T2U7D1</accession>
<protein>
    <recommendedName>
        <fullName evidence="5">Pentatricopeptide repeat-containing protein</fullName>
    </recommendedName>
</protein>
<evidence type="ECO:0000256" key="1">
    <source>
        <dbReference type="ARBA" id="ARBA00022737"/>
    </source>
</evidence>
<organism evidence="3 4">
    <name type="scientific">Ceratopteris richardii</name>
    <name type="common">Triangle waterfern</name>
    <dbReference type="NCBI Taxonomy" id="49495"/>
    <lineage>
        <taxon>Eukaryota</taxon>
        <taxon>Viridiplantae</taxon>
        <taxon>Streptophyta</taxon>
        <taxon>Embryophyta</taxon>
        <taxon>Tracheophyta</taxon>
        <taxon>Polypodiopsida</taxon>
        <taxon>Polypodiidae</taxon>
        <taxon>Polypodiales</taxon>
        <taxon>Pteridineae</taxon>
        <taxon>Pteridaceae</taxon>
        <taxon>Parkerioideae</taxon>
        <taxon>Ceratopteris</taxon>
    </lineage>
</organism>
<keyword evidence="1" id="KW-0677">Repeat</keyword>
<dbReference type="GO" id="GO:0003723">
    <property type="term" value="F:RNA binding"/>
    <property type="evidence" value="ECO:0007669"/>
    <property type="project" value="InterPro"/>
</dbReference>
<evidence type="ECO:0000256" key="2">
    <source>
        <dbReference type="PROSITE-ProRule" id="PRU00708"/>
    </source>
</evidence>
<reference evidence="3" key="1">
    <citation type="submission" date="2021-08" db="EMBL/GenBank/DDBJ databases">
        <title>WGS assembly of Ceratopteris richardii.</title>
        <authorList>
            <person name="Marchant D.B."/>
            <person name="Chen G."/>
            <person name="Jenkins J."/>
            <person name="Shu S."/>
            <person name="Leebens-Mack J."/>
            <person name="Grimwood J."/>
            <person name="Schmutz J."/>
            <person name="Soltis P."/>
            <person name="Soltis D."/>
            <person name="Chen Z.-H."/>
        </authorList>
    </citation>
    <scope>NUCLEOTIDE SEQUENCE</scope>
    <source>
        <strain evidence="3">Whitten #5841</strain>
        <tissue evidence="3">Leaf</tissue>
    </source>
</reference>